<gene>
    <name evidence="3" type="ORF">Lboz_2863</name>
</gene>
<keyword evidence="1" id="KW-0175">Coiled coil</keyword>
<protein>
    <recommendedName>
        <fullName evidence="2">LidA long coiled-coil domain-containing protein</fullName>
    </recommendedName>
</protein>
<organism evidence="3 4">
    <name type="scientific">Legionella bozemanae</name>
    <name type="common">Fluoribacter bozemanae</name>
    <dbReference type="NCBI Taxonomy" id="447"/>
    <lineage>
        <taxon>Bacteria</taxon>
        <taxon>Pseudomonadati</taxon>
        <taxon>Pseudomonadota</taxon>
        <taxon>Gammaproteobacteria</taxon>
        <taxon>Legionellales</taxon>
        <taxon>Legionellaceae</taxon>
        <taxon>Legionella</taxon>
    </lineage>
</organism>
<reference evidence="3 4" key="1">
    <citation type="submission" date="2015-11" db="EMBL/GenBank/DDBJ databases">
        <title>Genomic analysis of 38 Legionella species identifies large and diverse effector repertoires.</title>
        <authorList>
            <person name="Burstein D."/>
            <person name="Amaro F."/>
            <person name="Zusman T."/>
            <person name="Lifshitz Z."/>
            <person name="Cohen O."/>
            <person name="Gilbert J.A."/>
            <person name="Pupko T."/>
            <person name="Shuman H.A."/>
            <person name="Segal G."/>
        </authorList>
    </citation>
    <scope>NUCLEOTIDE SEQUENCE [LARGE SCALE GENOMIC DNA]</scope>
    <source>
        <strain evidence="3 4">WIGA</strain>
    </source>
</reference>
<dbReference type="RefSeq" id="WP_058460444.1">
    <property type="nucleotide sequence ID" value="NZ_CAAAIY010000002.1"/>
</dbReference>
<dbReference type="AlphaFoldDB" id="A0A0W0RJM1"/>
<evidence type="ECO:0000259" key="2">
    <source>
        <dbReference type="Pfam" id="PF18641"/>
    </source>
</evidence>
<keyword evidence="4" id="KW-1185">Reference proteome</keyword>
<dbReference type="EMBL" id="LNXU01000032">
    <property type="protein sequence ID" value="KTC71286.1"/>
    <property type="molecule type" value="Genomic_DNA"/>
</dbReference>
<dbReference type="PATRIC" id="fig|447.4.peg.3049"/>
<feature type="coiled-coil region" evidence="1">
    <location>
        <begin position="179"/>
        <end position="216"/>
    </location>
</feature>
<dbReference type="Pfam" id="PF18641">
    <property type="entry name" value="LidA_Long_CC"/>
    <property type="match status" value="1"/>
</dbReference>
<evidence type="ECO:0000313" key="3">
    <source>
        <dbReference type="EMBL" id="KTC71286.1"/>
    </source>
</evidence>
<dbReference type="Proteomes" id="UP000054695">
    <property type="component" value="Unassembled WGS sequence"/>
</dbReference>
<comment type="caution">
    <text evidence="3">The sequence shown here is derived from an EMBL/GenBank/DDBJ whole genome shotgun (WGS) entry which is preliminary data.</text>
</comment>
<feature type="domain" description="LidA long coiled-coil" evidence="2">
    <location>
        <begin position="286"/>
        <end position="472"/>
    </location>
</feature>
<dbReference type="InterPro" id="IPR041463">
    <property type="entry name" value="LidA_long_CC"/>
</dbReference>
<dbReference type="Gene3D" id="6.10.140.2010">
    <property type="match status" value="1"/>
</dbReference>
<accession>A0A0W0RJM1</accession>
<evidence type="ECO:0000256" key="1">
    <source>
        <dbReference type="SAM" id="Coils"/>
    </source>
</evidence>
<sequence length="595" mass="70188">MVSNRSEIPRHTAEIVTSMWHELNEAERTLMEGRLEQWFADIEKSNDPNNSETTPYLATQFLSRFGLKNAAEVFYFLKTAGGKETVTMIARELMEKEEQIHAIREQNEEAIRKRQHRVFLLMGLIAERDALAKNVDQLFRLEIEKHLAKDKHIEHKETIFTRLPIEIIEAMIYNYLETVHALDVELNKLEEQLSQIEKELIALEEEEAQMAVYHEELHTHFDILDTYLTLPILSHPYEDPVAFAERRRSILMQDLERYREQEILHSNTLFDNPKVQEMEQRRISGHIRTIEHELNFHQAHLSQTITNYEELFRLALEQTRSKIQERKLQQSSPGQFDTEMEGLQLREQGLISALKVMRNKKILLNEQLEQVFDFSQARFIVKHEEAKCLIQKEDGSYALIPKEVDPKTLTQEQWEEAKRNFNQEKERIQTPRFNFMEKIQENLQKQIQRKEQHLSLREILQVQRSEMQHAREKMVETLSVAQARKATLLSNNPRLSERPSPKPDPHASYTQMIEKFESLVLKAPKKEDIEKVRDVVKNSSISPESKGKLDKLIEEVTPEKIMEPQKQRLQWLYSAKRTIMDSAPRSEVDPTKTMK</sequence>
<evidence type="ECO:0000313" key="4">
    <source>
        <dbReference type="Proteomes" id="UP000054695"/>
    </source>
</evidence>
<proteinExistence type="predicted"/>
<dbReference type="STRING" id="447.Lboz_2863"/>
<name>A0A0W0RJM1_LEGBO</name>